<dbReference type="GO" id="GO:0005524">
    <property type="term" value="F:ATP binding"/>
    <property type="evidence" value="ECO:0007669"/>
    <property type="project" value="UniProtKB-UniRule"/>
</dbReference>
<gene>
    <name evidence="7" type="primary">purT</name>
    <name evidence="9" type="ORF">EDC61_12138</name>
</gene>
<dbReference type="Gene3D" id="3.30.470.20">
    <property type="entry name" value="ATP-grasp fold, B domain"/>
    <property type="match status" value="1"/>
</dbReference>
<comment type="catalytic activity">
    <reaction evidence="7">
        <text>N(1)-(5-phospho-beta-D-ribosyl)glycinamide + formate + ATP = N(2)-formyl-N(1)-(5-phospho-beta-D-ribosyl)glycinamide + ADP + phosphate + H(+)</text>
        <dbReference type="Rhea" id="RHEA:24829"/>
        <dbReference type="ChEBI" id="CHEBI:15378"/>
        <dbReference type="ChEBI" id="CHEBI:15740"/>
        <dbReference type="ChEBI" id="CHEBI:30616"/>
        <dbReference type="ChEBI" id="CHEBI:43474"/>
        <dbReference type="ChEBI" id="CHEBI:143788"/>
        <dbReference type="ChEBI" id="CHEBI:147286"/>
        <dbReference type="ChEBI" id="CHEBI:456216"/>
        <dbReference type="EC" id="6.3.1.21"/>
    </reaction>
</comment>
<dbReference type="EMBL" id="SLZY01000021">
    <property type="protein sequence ID" value="TCS69246.1"/>
    <property type="molecule type" value="Genomic_DNA"/>
</dbReference>
<evidence type="ECO:0000256" key="3">
    <source>
        <dbReference type="ARBA" id="ARBA00022741"/>
    </source>
</evidence>
<dbReference type="Pfam" id="PF21244">
    <property type="entry name" value="PurT_C"/>
    <property type="match status" value="1"/>
</dbReference>
<feature type="binding site" evidence="7">
    <location>
        <position position="251"/>
    </location>
    <ligand>
        <name>Mg(2+)</name>
        <dbReference type="ChEBI" id="CHEBI:18420"/>
    </ligand>
</feature>
<dbReference type="InterPro" id="IPR011761">
    <property type="entry name" value="ATP-grasp"/>
</dbReference>
<dbReference type="InterPro" id="IPR003135">
    <property type="entry name" value="ATP-grasp_carboxylate-amine"/>
</dbReference>
<evidence type="ECO:0000259" key="8">
    <source>
        <dbReference type="PROSITE" id="PS50975"/>
    </source>
</evidence>
<proteinExistence type="inferred from homology"/>
<keyword evidence="6 7" id="KW-0460">Magnesium</keyword>
<dbReference type="Gene3D" id="3.30.1490.20">
    <property type="entry name" value="ATP-grasp fold, A domain"/>
    <property type="match status" value="1"/>
</dbReference>
<comment type="pathway">
    <text evidence="7">Purine metabolism; IMP biosynthesis via de novo pathway; N(2)-formyl-N(1)-(5-phospho-D-ribosyl)glycinamide from N(1)-(5-phospho-D-ribosyl)glycinamide (formate route): step 1/1.</text>
</comment>
<dbReference type="GO" id="GO:0004644">
    <property type="term" value="F:phosphoribosylglycinamide formyltransferase activity"/>
    <property type="evidence" value="ECO:0007669"/>
    <property type="project" value="UniProtKB-UniRule"/>
</dbReference>
<dbReference type="Gene3D" id="3.40.50.20">
    <property type="match status" value="1"/>
</dbReference>
<dbReference type="EC" id="6.3.1.21" evidence="7"/>
<feature type="binding site" evidence="7">
    <location>
        <begin position="334"/>
        <end position="335"/>
    </location>
    <ligand>
        <name>N(1)-(5-phospho-beta-D-ribosyl)glycinamide</name>
        <dbReference type="ChEBI" id="CHEBI:143788"/>
    </ligand>
</feature>
<reference evidence="9 10" key="1">
    <citation type="submission" date="2019-03" db="EMBL/GenBank/DDBJ databases">
        <title>Genomic Encyclopedia of Type Strains, Phase IV (KMG-IV): sequencing the most valuable type-strain genomes for metagenomic binning, comparative biology and taxonomic classification.</title>
        <authorList>
            <person name="Goeker M."/>
        </authorList>
    </citation>
    <scope>NUCLEOTIDE SEQUENCE [LARGE SCALE GENOMIC DNA]</scope>
    <source>
        <strain evidence="9 10">DSM 103923</strain>
    </source>
</reference>
<evidence type="ECO:0000256" key="2">
    <source>
        <dbReference type="ARBA" id="ARBA00022723"/>
    </source>
</evidence>
<feature type="binding site" evidence="7">
    <location>
        <begin position="162"/>
        <end position="165"/>
    </location>
    <ligand>
        <name>ATP</name>
        <dbReference type="ChEBI" id="CHEBI:30616"/>
    </ligand>
</feature>
<comment type="function">
    <text evidence="7">Involved in the de novo purine biosynthesis. Catalyzes the transfer of formate to 5-phospho-ribosyl-glycinamide (GAR), producing 5-phospho-ribosyl-N-formylglycinamide (FGAR). Formate is provided by PurU via hydrolysis of 10-formyl-tetrahydrofolate.</text>
</comment>
<feature type="binding site" evidence="7">
    <location>
        <position position="122"/>
    </location>
    <ligand>
        <name>ATP</name>
        <dbReference type="ChEBI" id="CHEBI:30616"/>
    </ligand>
</feature>
<accession>A0A4R3JTY9</accession>
<keyword evidence="10" id="KW-1185">Reference proteome</keyword>
<name>A0A4R3JTY9_9PROT</name>
<comment type="similarity">
    <text evidence="7">Belongs to the PurK/PurT family.</text>
</comment>
<dbReference type="GO" id="GO:0043815">
    <property type="term" value="F:phosphoribosylglycinamide formyltransferase 2 activity"/>
    <property type="evidence" value="ECO:0007669"/>
    <property type="project" value="UniProtKB-UniRule"/>
</dbReference>
<dbReference type="UniPathway" id="UPA00074">
    <property type="reaction ID" value="UER00127"/>
</dbReference>
<feature type="binding site" evidence="7">
    <location>
        <begin position="127"/>
        <end position="132"/>
    </location>
    <ligand>
        <name>ATP</name>
        <dbReference type="ChEBI" id="CHEBI:30616"/>
    </ligand>
</feature>
<feature type="domain" description="ATP-grasp" evidence="8">
    <location>
        <begin position="85"/>
        <end position="280"/>
    </location>
</feature>
<dbReference type="NCBIfam" id="NF006766">
    <property type="entry name" value="PRK09288.1"/>
    <property type="match status" value="1"/>
</dbReference>
<keyword evidence="4 7" id="KW-0658">Purine biosynthesis</keyword>
<dbReference type="Pfam" id="PF02222">
    <property type="entry name" value="ATP-grasp"/>
    <property type="match status" value="1"/>
</dbReference>
<dbReference type="SUPFAM" id="SSF52440">
    <property type="entry name" value="PreATP-grasp domain"/>
    <property type="match status" value="1"/>
</dbReference>
<sequence>MEVIAVDRYDNAPGHQVAHRAQVIDMTDGNVLTRLIESERPHIVVPEIEAIATETLLELERAGTCRVIPTARAAHLTMNREGIRRLAAETLKLPTSPYAFADSFEQLQAAIDGGIGYPCVIKPVMSSSGKGQSKVDGPAELKAAWDYANAGGRVAKGRVIVEGFVDFDYEITQLTVRALGADGKVQTHFCEPIGHVQVKGDYVESWQPQAMSAAALDKARAIAQAVTDDLGGLGIFGVECFVQGDRVWFSEVSPRPHDTGMVTMITQRQSEFELHARAILGLPVDTSLRTPGASAVIYGGIEAAGIRYEGVAEALAIPGTDLRLFGKPVAFERRRMGVALAEGRDTDEAREKAKQAAARVRPLR</sequence>
<comment type="caution">
    <text evidence="7">Lacks conserved residue(s) required for the propagation of feature annotation.</text>
</comment>
<feature type="binding site" evidence="7">
    <location>
        <position position="170"/>
    </location>
    <ligand>
        <name>ATP</name>
        <dbReference type="ChEBI" id="CHEBI:30616"/>
    </ligand>
</feature>
<dbReference type="Proteomes" id="UP000295135">
    <property type="component" value="Unassembled WGS sequence"/>
</dbReference>
<evidence type="ECO:0000256" key="6">
    <source>
        <dbReference type="ARBA" id="ARBA00022842"/>
    </source>
</evidence>
<dbReference type="GO" id="GO:0006189">
    <property type="term" value="P:'de novo' IMP biosynthetic process"/>
    <property type="evidence" value="ECO:0007669"/>
    <property type="project" value="UniProtKB-UniRule"/>
</dbReference>
<keyword evidence="1 7" id="KW-0436">Ligase</keyword>
<evidence type="ECO:0000313" key="10">
    <source>
        <dbReference type="Proteomes" id="UP000295135"/>
    </source>
</evidence>
<dbReference type="AlphaFoldDB" id="A0A4R3JTY9"/>
<dbReference type="InterPro" id="IPR005862">
    <property type="entry name" value="PurT"/>
</dbReference>
<evidence type="ECO:0000313" key="9">
    <source>
        <dbReference type="EMBL" id="TCS69246.1"/>
    </source>
</evidence>
<dbReference type="PROSITE" id="PS50975">
    <property type="entry name" value="ATP_GRASP"/>
    <property type="match status" value="1"/>
</dbReference>
<dbReference type="GO" id="GO:0005829">
    <property type="term" value="C:cytosol"/>
    <property type="evidence" value="ECO:0007669"/>
    <property type="project" value="TreeGrafter"/>
</dbReference>
<dbReference type="InterPro" id="IPR013815">
    <property type="entry name" value="ATP_grasp_subdomain_1"/>
</dbReference>
<keyword evidence="2 7" id="KW-0479">Metal-binding</keyword>
<comment type="subunit">
    <text evidence="7">Homodimer.</text>
</comment>
<organism evidence="9 10">
    <name type="scientific">Sulfuritortus calidifontis</name>
    <dbReference type="NCBI Taxonomy" id="1914471"/>
    <lineage>
        <taxon>Bacteria</taxon>
        <taxon>Pseudomonadati</taxon>
        <taxon>Pseudomonadota</taxon>
        <taxon>Betaproteobacteria</taxon>
        <taxon>Nitrosomonadales</taxon>
        <taxon>Thiobacillaceae</taxon>
        <taxon>Sulfuritortus</taxon>
    </lineage>
</organism>
<evidence type="ECO:0000256" key="4">
    <source>
        <dbReference type="ARBA" id="ARBA00022755"/>
    </source>
</evidence>
<dbReference type="SUPFAM" id="SSF56059">
    <property type="entry name" value="Glutathione synthetase ATP-binding domain-like"/>
    <property type="match status" value="1"/>
</dbReference>
<dbReference type="InterPro" id="IPR048740">
    <property type="entry name" value="PurT_C"/>
</dbReference>
<dbReference type="InterPro" id="IPR011054">
    <property type="entry name" value="Rudment_hybrid_motif"/>
</dbReference>
<keyword evidence="9" id="KW-0808">Transferase</keyword>
<keyword evidence="3 7" id="KW-0547">Nucleotide-binding</keyword>
<evidence type="ECO:0000256" key="1">
    <source>
        <dbReference type="ARBA" id="ARBA00022598"/>
    </source>
</evidence>
<dbReference type="HAMAP" id="MF_01643">
    <property type="entry name" value="PurT"/>
    <property type="match status" value="1"/>
</dbReference>
<dbReference type="GO" id="GO:0000287">
    <property type="term" value="F:magnesium ion binding"/>
    <property type="evidence" value="ECO:0007669"/>
    <property type="project" value="UniProtKB-UniRule"/>
</dbReference>
<dbReference type="PANTHER" id="PTHR43055:SF1">
    <property type="entry name" value="FORMATE-DEPENDENT PHOSPHORIBOSYLGLYCINAMIDE FORMYLTRANSFERASE"/>
    <property type="match status" value="1"/>
</dbReference>
<feature type="binding site" evidence="7">
    <location>
        <position position="327"/>
    </location>
    <ligand>
        <name>N(1)-(5-phospho-beta-D-ribosyl)glycinamide</name>
        <dbReference type="ChEBI" id="CHEBI:143788"/>
    </ligand>
</feature>
<dbReference type="PANTHER" id="PTHR43055">
    <property type="entry name" value="FORMATE-DEPENDENT PHOSPHORIBOSYLGLYCINAMIDE FORMYLTRANSFERASE"/>
    <property type="match status" value="1"/>
</dbReference>
<comment type="caution">
    <text evidence="9">The sequence shown here is derived from an EMBL/GenBank/DDBJ whole genome shotgun (WGS) entry which is preliminary data.</text>
</comment>
<feature type="binding site" evidence="7">
    <location>
        <position position="80"/>
    </location>
    <ligand>
        <name>ATP</name>
        <dbReference type="ChEBI" id="CHEBI:30616"/>
    </ligand>
</feature>
<protein>
    <recommendedName>
        <fullName evidence="7">Formate-dependent phosphoribosylglycinamide formyltransferase</fullName>
        <ecNumber evidence="7">6.3.1.21</ecNumber>
    </recommendedName>
    <alternativeName>
        <fullName evidence="7">5'-phosphoribosylglycinamide transformylase 2</fullName>
    </alternativeName>
    <alternativeName>
        <fullName evidence="7">Formate-dependent GAR transformylase</fullName>
    </alternativeName>
    <alternativeName>
        <fullName evidence="7">GAR transformylase 2</fullName>
        <shortName evidence="7">GART 2</shortName>
    </alternativeName>
    <alternativeName>
        <fullName evidence="7">Non-folate glycinamide ribonucleotide transformylase</fullName>
    </alternativeName>
    <alternativeName>
        <fullName evidence="7">Phosphoribosylglycinamide formyltransferase 2</fullName>
    </alternativeName>
</protein>
<evidence type="ECO:0000256" key="5">
    <source>
        <dbReference type="ARBA" id="ARBA00022840"/>
    </source>
</evidence>
<feature type="binding site" evidence="7">
    <location>
        <position position="258"/>
    </location>
    <ligand>
        <name>N(1)-(5-phospho-beta-D-ribosyl)glycinamide</name>
        <dbReference type="ChEBI" id="CHEBI:143788"/>
    </ligand>
</feature>
<keyword evidence="5 7" id="KW-0067">ATP-binding</keyword>
<feature type="binding site" evidence="7">
    <location>
        <position position="239"/>
    </location>
    <ligand>
        <name>Mg(2+)</name>
        <dbReference type="ChEBI" id="CHEBI:18420"/>
    </ligand>
</feature>
<evidence type="ECO:0000256" key="7">
    <source>
        <dbReference type="HAMAP-Rule" id="MF_01643"/>
    </source>
</evidence>
<dbReference type="InterPro" id="IPR016185">
    <property type="entry name" value="PreATP-grasp_dom_sf"/>
</dbReference>
<feature type="binding site" evidence="7">
    <location>
        <position position="47"/>
    </location>
    <ligand>
        <name>N(1)-(5-phospho-beta-D-ribosyl)glycinamide</name>
        <dbReference type="ChEBI" id="CHEBI:143788"/>
    </ligand>
</feature>
<dbReference type="SUPFAM" id="SSF51246">
    <property type="entry name" value="Rudiment single hybrid motif"/>
    <property type="match status" value="1"/>
</dbReference>
<dbReference type="NCBIfam" id="TIGR01142">
    <property type="entry name" value="purT"/>
    <property type="match status" value="1"/>
</dbReference>